<organism evidence="1 2">
    <name type="scientific">Thiorhodococcus fuscus</name>
    <dbReference type="NCBI Taxonomy" id="527200"/>
    <lineage>
        <taxon>Bacteria</taxon>
        <taxon>Pseudomonadati</taxon>
        <taxon>Pseudomonadota</taxon>
        <taxon>Gammaproteobacteria</taxon>
        <taxon>Chromatiales</taxon>
        <taxon>Chromatiaceae</taxon>
        <taxon>Thiorhodococcus</taxon>
    </lineage>
</organism>
<evidence type="ECO:0000313" key="2">
    <source>
        <dbReference type="Proteomes" id="UP001597337"/>
    </source>
</evidence>
<accession>A0ABW4YEN8</accession>
<evidence type="ECO:0000313" key="1">
    <source>
        <dbReference type="EMBL" id="MFD2114086.1"/>
    </source>
</evidence>
<dbReference type="Proteomes" id="UP001597337">
    <property type="component" value="Unassembled WGS sequence"/>
</dbReference>
<dbReference type="InterPro" id="IPR010152">
    <property type="entry name" value="CRISPR-assoc_prot_Cas2_sub"/>
</dbReference>
<dbReference type="RefSeq" id="WP_386028998.1">
    <property type="nucleotide sequence ID" value="NZ_JBHUHX010000062.1"/>
</dbReference>
<reference evidence="2" key="1">
    <citation type="journal article" date="2019" name="Int. J. Syst. Evol. Microbiol.">
        <title>The Global Catalogue of Microorganisms (GCM) 10K type strain sequencing project: providing services to taxonomists for standard genome sequencing and annotation.</title>
        <authorList>
            <consortium name="The Broad Institute Genomics Platform"/>
            <consortium name="The Broad Institute Genome Sequencing Center for Infectious Disease"/>
            <person name="Wu L."/>
            <person name="Ma J."/>
        </authorList>
    </citation>
    <scope>NUCLEOTIDE SEQUENCE [LARGE SCALE GENOMIC DNA]</scope>
    <source>
        <strain evidence="2">KACC 12597</strain>
    </source>
</reference>
<name>A0ABW4YEN8_9GAMM</name>
<dbReference type="Gene3D" id="3.30.70.240">
    <property type="match status" value="1"/>
</dbReference>
<comment type="caution">
    <text evidence="1">The sequence shown here is derived from an EMBL/GenBank/DDBJ whole genome shotgun (WGS) entry which is preliminary data.</text>
</comment>
<dbReference type="NCBIfam" id="TIGR01873">
    <property type="entry name" value="cas_CT1978"/>
    <property type="match status" value="1"/>
</dbReference>
<dbReference type="Pfam" id="PF09707">
    <property type="entry name" value="Cas_Cas2CT1978"/>
    <property type="match status" value="1"/>
</dbReference>
<proteinExistence type="predicted"/>
<keyword evidence="2" id="KW-1185">Reference proteome</keyword>
<gene>
    <name evidence="1" type="primary">cas2e</name>
    <name evidence="1" type="ORF">ACFSJC_19730</name>
</gene>
<protein>
    <submittedName>
        <fullName evidence="1">Type I-E CRISPR-associated endoribonuclease Cas2e</fullName>
    </submittedName>
</protein>
<sequence length="105" mass="11659">MPLVMIVTRDVADRFRGYLGSLMLEVAPTVYISPRMNQGVRSRTWSVLTDWHTAEPTGSVVMVWRDVNATGGVGIATLGTPTRELVDVDGLWLVRKSLKDRSLTD</sequence>
<dbReference type="EMBL" id="JBHUHX010000062">
    <property type="protein sequence ID" value="MFD2114086.1"/>
    <property type="molecule type" value="Genomic_DNA"/>
</dbReference>